<proteinExistence type="predicted"/>
<sequence length="275" mass="30631">MVTIVLKVDMCCCCKGCAKKIMKTTRRFKGVVNTLAATNEITVIGRKVDIDPLKLAEYVALKTKKKVELVSPLPTKQTPKENENPVVKKQEAPDQVMSTVTFKIDKIDLHCDRCIDNIAKFVTGYQGVDKDSFRIDTENNLVRVKGTMDAKELTAYLKQNLKRDVVIVSTCKSDSSKEKDADGSEKRTEGGAAQNFGHPRAGPRYEDGYGHVYGNGYNPIGNGHGYNPNGYGHGYNPNGYGHVYENGYNHDPGYGQLLLFLYLLLPALLLYWLWG</sequence>
<dbReference type="PANTHER" id="PTHR46413">
    <property type="entry name" value="HEAVY METAL-ASSOCIATED ISOPRENYLATED PLANT PROTEIN 6"/>
    <property type="match status" value="1"/>
</dbReference>
<dbReference type="InterPro" id="IPR036163">
    <property type="entry name" value="HMA_dom_sf"/>
</dbReference>
<dbReference type="PROSITE" id="PS50846">
    <property type="entry name" value="HMA_2"/>
    <property type="match status" value="2"/>
</dbReference>
<dbReference type="AlphaFoldDB" id="A0AA41V5C3"/>
<evidence type="ECO:0000313" key="5">
    <source>
        <dbReference type="Proteomes" id="UP001177140"/>
    </source>
</evidence>
<feature type="region of interest" description="Disordered" evidence="1">
    <location>
        <begin position="175"/>
        <end position="200"/>
    </location>
</feature>
<dbReference type="InterPro" id="IPR044594">
    <property type="entry name" value="HIPP01/3/5/6"/>
</dbReference>
<feature type="domain" description="HMA" evidence="3">
    <location>
        <begin position="100"/>
        <end position="169"/>
    </location>
</feature>
<evidence type="ECO:0000259" key="3">
    <source>
        <dbReference type="PROSITE" id="PS50846"/>
    </source>
</evidence>
<dbReference type="SUPFAM" id="SSF55008">
    <property type="entry name" value="HMA, heavy metal-associated domain"/>
    <property type="match status" value="1"/>
</dbReference>
<comment type="caution">
    <text evidence="4">The sequence shown here is derived from an EMBL/GenBank/DDBJ whole genome shotgun (WGS) entry which is preliminary data.</text>
</comment>
<reference evidence="4" key="1">
    <citation type="submission" date="2022-03" db="EMBL/GenBank/DDBJ databases">
        <title>A functionally conserved STORR gene fusion in Papaver species that diverged 16.8 million years ago.</title>
        <authorList>
            <person name="Catania T."/>
        </authorList>
    </citation>
    <scope>NUCLEOTIDE SEQUENCE</scope>
    <source>
        <strain evidence="4">S-191538</strain>
    </source>
</reference>
<gene>
    <name evidence="4" type="ORF">MKW94_022225</name>
</gene>
<keyword evidence="2" id="KW-0472">Membrane</keyword>
<keyword evidence="2" id="KW-1133">Transmembrane helix</keyword>
<evidence type="ECO:0000256" key="2">
    <source>
        <dbReference type="SAM" id="Phobius"/>
    </source>
</evidence>
<dbReference type="Proteomes" id="UP001177140">
    <property type="component" value="Unassembled WGS sequence"/>
</dbReference>
<dbReference type="PANTHER" id="PTHR46413:SF1">
    <property type="entry name" value="HEAVY METAL-ASSOCIATED ISOPRENYLATED PLANT PROTEIN 6"/>
    <property type="match status" value="1"/>
</dbReference>
<dbReference type="EMBL" id="JAJJMA010114280">
    <property type="protein sequence ID" value="MCL7031639.1"/>
    <property type="molecule type" value="Genomic_DNA"/>
</dbReference>
<feature type="domain" description="HMA" evidence="3">
    <location>
        <begin position="1"/>
        <end position="67"/>
    </location>
</feature>
<evidence type="ECO:0000256" key="1">
    <source>
        <dbReference type="SAM" id="MobiDB-lite"/>
    </source>
</evidence>
<dbReference type="GO" id="GO:0046872">
    <property type="term" value="F:metal ion binding"/>
    <property type="evidence" value="ECO:0007669"/>
    <property type="project" value="InterPro"/>
</dbReference>
<protein>
    <recommendedName>
        <fullName evidence="3">HMA domain-containing protein</fullName>
    </recommendedName>
</protein>
<name>A0AA41V5C3_PAPNU</name>
<dbReference type="InterPro" id="IPR006121">
    <property type="entry name" value="HMA_dom"/>
</dbReference>
<keyword evidence="5" id="KW-1185">Reference proteome</keyword>
<feature type="compositionally biased region" description="Basic and acidic residues" evidence="1">
    <location>
        <begin position="175"/>
        <end position="189"/>
    </location>
</feature>
<feature type="transmembrane region" description="Helical" evidence="2">
    <location>
        <begin position="254"/>
        <end position="274"/>
    </location>
</feature>
<evidence type="ECO:0000313" key="4">
    <source>
        <dbReference type="EMBL" id="MCL7031639.1"/>
    </source>
</evidence>
<keyword evidence="2" id="KW-0812">Transmembrane</keyword>
<accession>A0AA41V5C3</accession>
<dbReference type="Gene3D" id="3.30.70.100">
    <property type="match status" value="2"/>
</dbReference>
<organism evidence="4 5">
    <name type="scientific">Papaver nudicaule</name>
    <name type="common">Iceland poppy</name>
    <dbReference type="NCBI Taxonomy" id="74823"/>
    <lineage>
        <taxon>Eukaryota</taxon>
        <taxon>Viridiplantae</taxon>
        <taxon>Streptophyta</taxon>
        <taxon>Embryophyta</taxon>
        <taxon>Tracheophyta</taxon>
        <taxon>Spermatophyta</taxon>
        <taxon>Magnoliopsida</taxon>
        <taxon>Ranunculales</taxon>
        <taxon>Papaveraceae</taxon>
        <taxon>Papaveroideae</taxon>
        <taxon>Papaver</taxon>
    </lineage>
</organism>